<dbReference type="InterPro" id="IPR015330">
    <property type="entry name" value="DNA_primase/pol_bifunc_N"/>
</dbReference>
<gene>
    <name evidence="2" type="ORF">DC3_52750</name>
</gene>
<organism evidence="2 3">
    <name type="scientific">Deinococcus cellulosilyticus (strain DSM 18568 / NBRC 106333 / KACC 11606 / 5516J-15)</name>
    <dbReference type="NCBI Taxonomy" id="1223518"/>
    <lineage>
        <taxon>Bacteria</taxon>
        <taxon>Thermotogati</taxon>
        <taxon>Deinococcota</taxon>
        <taxon>Deinococci</taxon>
        <taxon>Deinococcales</taxon>
        <taxon>Deinococcaceae</taxon>
        <taxon>Deinococcus</taxon>
    </lineage>
</organism>
<name>A0A511NA09_DEIC1</name>
<dbReference type="Pfam" id="PF09250">
    <property type="entry name" value="Prim-Pol"/>
    <property type="match status" value="1"/>
</dbReference>
<dbReference type="AlphaFoldDB" id="A0A511NA09"/>
<proteinExistence type="predicted"/>
<reference evidence="2 3" key="1">
    <citation type="submission" date="2019-07" db="EMBL/GenBank/DDBJ databases">
        <title>Whole genome shotgun sequence of Deinococcus cellulosilyticus NBRC 106333.</title>
        <authorList>
            <person name="Hosoyama A."/>
            <person name="Uohara A."/>
            <person name="Ohji S."/>
            <person name="Ichikawa N."/>
        </authorList>
    </citation>
    <scope>NUCLEOTIDE SEQUENCE [LARGE SCALE GENOMIC DNA]</scope>
    <source>
        <strain evidence="2 3">NBRC 106333</strain>
    </source>
</reference>
<comment type="caution">
    <text evidence="2">The sequence shown here is derived from an EMBL/GenBank/DDBJ whole genome shotgun (WGS) entry which is preliminary data.</text>
</comment>
<dbReference type="Proteomes" id="UP000321306">
    <property type="component" value="Unassembled WGS sequence"/>
</dbReference>
<dbReference type="RefSeq" id="WP_146890553.1">
    <property type="nucleotide sequence ID" value="NZ_BJXB01000039.1"/>
</dbReference>
<dbReference type="CDD" id="cd04859">
    <property type="entry name" value="Prim_Pol"/>
    <property type="match status" value="1"/>
</dbReference>
<dbReference type="SUPFAM" id="SSF56747">
    <property type="entry name" value="Prim-pol domain"/>
    <property type="match status" value="1"/>
</dbReference>
<keyword evidence="3" id="KW-1185">Reference proteome</keyword>
<dbReference type="EMBL" id="BJXB01000039">
    <property type="protein sequence ID" value="GEM49640.1"/>
    <property type="molecule type" value="Genomic_DNA"/>
</dbReference>
<evidence type="ECO:0000313" key="2">
    <source>
        <dbReference type="EMBL" id="GEM49640.1"/>
    </source>
</evidence>
<feature type="domain" description="DNA primase/polymerase bifunctional N-terminal" evidence="1">
    <location>
        <begin position="8"/>
        <end position="189"/>
    </location>
</feature>
<evidence type="ECO:0000259" key="1">
    <source>
        <dbReference type="SMART" id="SM00943"/>
    </source>
</evidence>
<protein>
    <recommendedName>
        <fullName evidence="1">DNA primase/polymerase bifunctional N-terminal domain-containing protein</fullName>
    </recommendedName>
</protein>
<evidence type="ECO:0000313" key="3">
    <source>
        <dbReference type="Proteomes" id="UP000321306"/>
    </source>
</evidence>
<accession>A0A511NA09</accession>
<sequence length="306" mass="34017">MNPMLEAATKYVQQGFSVIPTGVYGVYKKQPHYGALTASGHYREVLVNGQPKKRGNWSDFTSRRPTPAELQTWFVQCNARGLALVTGAFSRVIVLDFDGTDGQLLLEQLQLRPHVKTPSGGFHVYVQHPGWQVATLNSKTHQQLRDYPGLDIRADGGLAMLPPTRTEDGPYQLLRSLTPEPLEVLPRTLREVLGLLSAPSLQTQAPAAVTRSTTADRNVPVDVLFIWAHRRIMQGAGRNDSGFYLATQMRDAGYTLEETLEVADRWIASLPVVNTKNVVEPYTASHFQASVRSAFRKPARKAWGVR</sequence>
<dbReference type="SMART" id="SM00943">
    <property type="entry name" value="Prim-Pol"/>
    <property type="match status" value="1"/>
</dbReference>
<dbReference type="OrthoDB" id="158067at2"/>